<reference evidence="2" key="1">
    <citation type="journal article" date="2023" name="Mol. Phylogenet. Evol.">
        <title>Genome-scale phylogeny and comparative genomics of the fungal order Sordariales.</title>
        <authorList>
            <person name="Hensen N."/>
            <person name="Bonometti L."/>
            <person name="Westerberg I."/>
            <person name="Brannstrom I.O."/>
            <person name="Guillou S."/>
            <person name="Cros-Aarteil S."/>
            <person name="Calhoun S."/>
            <person name="Haridas S."/>
            <person name="Kuo A."/>
            <person name="Mondo S."/>
            <person name="Pangilinan J."/>
            <person name="Riley R."/>
            <person name="LaButti K."/>
            <person name="Andreopoulos B."/>
            <person name="Lipzen A."/>
            <person name="Chen C."/>
            <person name="Yan M."/>
            <person name="Daum C."/>
            <person name="Ng V."/>
            <person name="Clum A."/>
            <person name="Steindorff A."/>
            <person name="Ohm R.A."/>
            <person name="Martin F."/>
            <person name="Silar P."/>
            <person name="Natvig D.O."/>
            <person name="Lalanne C."/>
            <person name="Gautier V."/>
            <person name="Ament-Velasquez S.L."/>
            <person name="Kruys A."/>
            <person name="Hutchinson M.I."/>
            <person name="Powell A.J."/>
            <person name="Barry K."/>
            <person name="Miller A.N."/>
            <person name="Grigoriev I.V."/>
            <person name="Debuchy R."/>
            <person name="Gladieux P."/>
            <person name="Hiltunen Thoren M."/>
            <person name="Johannesson H."/>
        </authorList>
    </citation>
    <scope>NUCLEOTIDE SEQUENCE</scope>
    <source>
        <strain evidence="2">CBS 168.71</strain>
    </source>
</reference>
<evidence type="ECO:0000313" key="2">
    <source>
        <dbReference type="EMBL" id="KAK3294097.1"/>
    </source>
</evidence>
<name>A0AAE0HCI7_9PEZI</name>
<dbReference type="EMBL" id="JAUEPN010000005">
    <property type="protein sequence ID" value="KAK3294097.1"/>
    <property type="molecule type" value="Genomic_DNA"/>
</dbReference>
<feature type="region of interest" description="Disordered" evidence="1">
    <location>
        <begin position="360"/>
        <end position="400"/>
    </location>
</feature>
<keyword evidence="3" id="KW-1185">Reference proteome</keyword>
<proteinExistence type="predicted"/>
<feature type="compositionally biased region" description="Basic and acidic residues" evidence="1">
    <location>
        <begin position="382"/>
        <end position="391"/>
    </location>
</feature>
<reference evidence="2" key="2">
    <citation type="submission" date="2023-06" db="EMBL/GenBank/DDBJ databases">
        <authorList>
            <consortium name="Lawrence Berkeley National Laboratory"/>
            <person name="Haridas S."/>
            <person name="Hensen N."/>
            <person name="Bonometti L."/>
            <person name="Westerberg I."/>
            <person name="Brannstrom I.O."/>
            <person name="Guillou S."/>
            <person name="Cros-Aarteil S."/>
            <person name="Calhoun S."/>
            <person name="Kuo A."/>
            <person name="Mondo S."/>
            <person name="Pangilinan J."/>
            <person name="Riley R."/>
            <person name="Labutti K."/>
            <person name="Andreopoulos B."/>
            <person name="Lipzen A."/>
            <person name="Chen C."/>
            <person name="Yanf M."/>
            <person name="Daum C."/>
            <person name="Ng V."/>
            <person name="Clum A."/>
            <person name="Steindorff A."/>
            <person name="Ohm R."/>
            <person name="Martin F."/>
            <person name="Silar P."/>
            <person name="Natvig D."/>
            <person name="Lalanne C."/>
            <person name="Gautier V."/>
            <person name="Ament-Velasquez S.L."/>
            <person name="Kruys A."/>
            <person name="Hutchinson M.I."/>
            <person name="Powell A.J."/>
            <person name="Barry K."/>
            <person name="Miller A.N."/>
            <person name="Grigoriev I.V."/>
            <person name="Debuchy R."/>
            <person name="Gladieux P."/>
            <person name="Thoren M.H."/>
            <person name="Johannesson H."/>
        </authorList>
    </citation>
    <scope>NUCLEOTIDE SEQUENCE</scope>
    <source>
        <strain evidence="2">CBS 168.71</strain>
    </source>
</reference>
<dbReference type="RefSeq" id="XP_062657611.1">
    <property type="nucleotide sequence ID" value="XM_062800694.1"/>
</dbReference>
<dbReference type="Proteomes" id="UP001278766">
    <property type="component" value="Unassembled WGS sequence"/>
</dbReference>
<dbReference type="AlphaFoldDB" id="A0AAE0HCI7"/>
<dbReference type="GeneID" id="87837642"/>
<gene>
    <name evidence="2" type="ORF">B0H64DRAFT_325290</name>
</gene>
<organism evidence="2 3">
    <name type="scientific">Chaetomium fimeti</name>
    <dbReference type="NCBI Taxonomy" id="1854472"/>
    <lineage>
        <taxon>Eukaryota</taxon>
        <taxon>Fungi</taxon>
        <taxon>Dikarya</taxon>
        <taxon>Ascomycota</taxon>
        <taxon>Pezizomycotina</taxon>
        <taxon>Sordariomycetes</taxon>
        <taxon>Sordariomycetidae</taxon>
        <taxon>Sordariales</taxon>
        <taxon>Chaetomiaceae</taxon>
        <taxon>Chaetomium</taxon>
    </lineage>
</organism>
<protein>
    <submittedName>
        <fullName evidence="2">Uncharacterized protein</fullName>
    </submittedName>
</protein>
<accession>A0AAE0HCI7</accession>
<comment type="caution">
    <text evidence="2">The sequence shown here is derived from an EMBL/GenBank/DDBJ whole genome shotgun (WGS) entry which is preliminary data.</text>
</comment>
<evidence type="ECO:0000313" key="3">
    <source>
        <dbReference type="Proteomes" id="UP001278766"/>
    </source>
</evidence>
<evidence type="ECO:0000256" key="1">
    <source>
        <dbReference type="SAM" id="MobiDB-lite"/>
    </source>
</evidence>
<sequence length="400" mass="45241">MPPYPAAVAEASSTFSLYVFDLPAVTTKLKVLARHAKTPRIPFDNDRSEHHRVFSRALANVLSTEPALFTFAQIIDGLPTADVAWDRRYPGLFGDHPIEEHEDLCPGVLDRARHFREQFNPCVLSFDPKTLRVFRKASPGSQMFNIRLTELVAVAIHEICMLLFQLGLRMHRGDIDSIDQWNEEPPGVSWEFTPPRPSIFSHHGYLDHDVYPDGIADVVGYWAEDRIFGGVTVFDRESEERAPRFPPNVYFHSCRAGATHRYYQLTDHQQRSLTDFLLAEHPDPSSSPLPILADHQNVVRLNDELAILKHLYRDIWERKPPTREYLTQLIGKPRSVTDYPKHEAFIAHVNTFPTVTITPPFGSGGSRMQVASNSQGGEGGNEEVRKAEKQEGNNGGKNEA</sequence>